<dbReference type="EMBL" id="LS423452">
    <property type="protein sequence ID" value="SPS06783.1"/>
    <property type="molecule type" value="Genomic_DNA"/>
</dbReference>
<sequence length="91" mass="10288">MTEPPSVIFHEPYRDIHSMATCPQTIWRGPSGEVVACVEKIKVLNENMEEIRQICQDALEDAVLMGCDEQQFRAALADLVQSLINPYLPKD</sequence>
<organism evidence="1">
    <name type="scientific">Candidatus Nitrotoga fabula</name>
    <dbReference type="NCBI Taxonomy" id="2182327"/>
    <lineage>
        <taxon>Bacteria</taxon>
        <taxon>Pseudomonadati</taxon>
        <taxon>Pseudomonadota</taxon>
        <taxon>Betaproteobacteria</taxon>
        <taxon>Nitrosomonadales</taxon>
        <taxon>Gallionellaceae</taxon>
        <taxon>Candidatus Nitrotoga</taxon>
    </lineage>
</organism>
<name>A0A2X0QX35_9PROT</name>
<reference evidence="1" key="1">
    <citation type="submission" date="2018-05" db="EMBL/GenBank/DDBJ databases">
        <authorList>
            <person name="Lanie J.A."/>
            <person name="Ng W.-L."/>
            <person name="Kazmierczak K.M."/>
            <person name="Andrzejewski T.M."/>
            <person name="Davidsen T.M."/>
            <person name="Wayne K.J."/>
            <person name="Tettelin H."/>
            <person name="Glass J.I."/>
            <person name="Rusch D."/>
            <person name="Podicherti R."/>
            <person name="Tsui H.-C.T."/>
            <person name="Winkler M.E."/>
        </authorList>
    </citation>
    <scope>NUCLEOTIDE SEQUENCE</scope>
    <source>
        <strain evidence="1">KNB</strain>
    </source>
</reference>
<gene>
    <name evidence="1" type="ORF">NITFAB_2376</name>
</gene>
<accession>A0A2X0QX35</accession>
<evidence type="ECO:0000313" key="1">
    <source>
        <dbReference type="EMBL" id="SPS06783.1"/>
    </source>
</evidence>
<dbReference type="AlphaFoldDB" id="A0A2X0QX35"/>
<protein>
    <submittedName>
        <fullName evidence="1">Uncharacterized protein</fullName>
    </submittedName>
</protein>
<proteinExistence type="predicted"/>